<dbReference type="RefSeq" id="WP_033117330.1">
    <property type="nucleotide sequence ID" value="NZ_CALICV010000088.1"/>
</dbReference>
<gene>
    <name evidence="2" type="ORF">IB211_02644</name>
</gene>
<feature type="transmembrane region" description="Helical" evidence="1">
    <location>
        <begin position="32"/>
        <end position="51"/>
    </location>
</feature>
<dbReference type="EMBL" id="CP011307">
    <property type="protein sequence ID" value="ALP95035.1"/>
    <property type="molecule type" value="Genomic_DNA"/>
</dbReference>
<sequence>MPLLLFLLGLLPFAVGGLMNWAMLAYPDVLPPFSLIAILFLLIWGAIAFFARPCVAGVRTLAVCLNLAAGIDLILVGVQELVLGAYWSNPAGLWAQLYYLPLMNLGFTLTPWSHSVFPAYCTAFLLMLAATFLGARWRKS</sequence>
<organism evidence="2 3">
    <name type="scientific">Intestinimonas butyriciproducens</name>
    <dbReference type="NCBI Taxonomy" id="1297617"/>
    <lineage>
        <taxon>Bacteria</taxon>
        <taxon>Bacillati</taxon>
        <taxon>Bacillota</taxon>
        <taxon>Clostridia</taxon>
        <taxon>Eubacteriales</taxon>
        <taxon>Intestinimonas</taxon>
    </lineage>
</organism>
<evidence type="ECO:0000313" key="2">
    <source>
        <dbReference type="EMBL" id="ALP95035.1"/>
    </source>
</evidence>
<dbReference type="Proteomes" id="UP000064844">
    <property type="component" value="Chromosome"/>
</dbReference>
<accession>A0A0S2W6T0</accession>
<keyword evidence="3" id="KW-1185">Reference proteome</keyword>
<dbReference type="KEGG" id="ibu:IB211_02644"/>
<name>A0A0S2W6T0_9FIRM</name>
<evidence type="ECO:0000313" key="3">
    <source>
        <dbReference type="Proteomes" id="UP000064844"/>
    </source>
</evidence>
<feature type="transmembrane region" description="Helical" evidence="1">
    <location>
        <begin position="63"/>
        <end position="87"/>
    </location>
</feature>
<reference evidence="3" key="2">
    <citation type="submission" date="2015-04" db="EMBL/GenBank/DDBJ databases">
        <title>A butyrogenic pathway from the amino acid lysine in a human gut commensal.</title>
        <authorList>
            <person name="de Vos W.M."/>
            <person name="Bui N.T.P."/>
            <person name="Plugge C.M."/>
            <person name="Ritari J."/>
        </authorList>
    </citation>
    <scope>NUCLEOTIDE SEQUENCE [LARGE SCALE GENOMIC DNA]</scope>
    <source>
        <strain evidence="3">AF211</strain>
    </source>
</reference>
<feature type="transmembrane region" description="Helical" evidence="1">
    <location>
        <begin position="117"/>
        <end position="135"/>
    </location>
</feature>
<protein>
    <submittedName>
        <fullName evidence="2">Uncharacterized protein</fullName>
    </submittedName>
</protein>
<reference evidence="2 3" key="1">
    <citation type="journal article" date="2015" name="Nat. Commun.">
        <title>Production of butyrate from lysine and the Amadori product fructoselysine by a human gut commensal.</title>
        <authorList>
            <person name="Bui T.P."/>
            <person name="Ritari J."/>
            <person name="Boeren S."/>
            <person name="de Waard P."/>
            <person name="Plugge C.M."/>
            <person name="de Vos W.M."/>
        </authorList>
    </citation>
    <scope>NUCLEOTIDE SEQUENCE [LARGE SCALE GENOMIC DNA]</scope>
    <source>
        <strain evidence="2 3">AF211</strain>
    </source>
</reference>
<dbReference type="AlphaFoldDB" id="A0A0S2W6T0"/>
<keyword evidence="1" id="KW-1133">Transmembrane helix</keyword>
<keyword evidence="1" id="KW-0472">Membrane</keyword>
<dbReference type="STRING" id="1297617.IB211_02644"/>
<keyword evidence="1" id="KW-0812">Transmembrane</keyword>
<evidence type="ECO:0000256" key="1">
    <source>
        <dbReference type="SAM" id="Phobius"/>
    </source>
</evidence>
<dbReference type="eggNOG" id="ENOG502ZQZT">
    <property type="taxonomic scope" value="Bacteria"/>
</dbReference>
<proteinExistence type="predicted"/>